<dbReference type="Gene3D" id="3.30.530.20">
    <property type="match status" value="1"/>
</dbReference>
<dbReference type="InterPro" id="IPR019587">
    <property type="entry name" value="Polyketide_cyclase/dehydratase"/>
</dbReference>
<dbReference type="RefSeq" id="WP_171200392.1">
    <property type="nucleotide sequence ID" value="NZ_JABEND010000007.1"/>
</dbReference>
<dbReference type="Proteomes" id="UP000562984">
    <property type="component" value="Unassembled WGS sequence"/>
</dbReference>
<protein>
    <submittedName>
        <fullName evidence="1">SRPBCC family protein</fullName>
    </submittedName>
</protein>
<dbReference type="Pfam" id="PF10604">
    <property type="entry name" value="Polyketide_cyc2"/>
    <property type="match status" value="1"/>
</dbReference>
<comment type="caution">
    <text evidence="1">The sequence shown here is derived from an EMBL/GenBank/DDBJ whole genome shotgun (WGS) entry which is preliminary data.</text>
</comment>
<reference evidence="1 2" key="1">
    <citation type="submission" date="2020-05" db="EMBL/GenBank/DDBJ databases">
        <title>Nakamurella sp. DB0629 isolated from air conditioner.</title>
        <authorList>
            <person name="Kim D.H."/>
            <person name="Kim D.-U."/>
        </authorList>
    </citation>
    <scope>NUCLEOTIDE SEQUENCE [LARGE SCALE GENOMIC DNA]</scope>
    <source>
        <strain evidence="1 2">DB0629</strain>
    </source>
</reference>
<evidence type="ECO:0000313" key="2">
    <source>
        <dbReference type="Proteomes" id="UP000562984"/>
    </source>
</evidence>
<sequence>MGFIAEQLDLPATAARMWQLVRDFQHPERLAPGFVETSSGSDDIRRVRIVGDTQLVERLISCDDRAMRLAYTATSGQSEYHHAAMQILHTGPGSCRLVWTTDVLPGELDGHVRANMRRGLRAIAGTLAAQAP</sequence>
<organism evidence="1 2">
    <name type="scientific">Nakamurella aerolata</name>
    <dbReference type="NCBI Taxonomy" id="1656892"/>
    <lineage>
        <taxon>Bacteria</taxon>
        <taxon>Bacillati</taxon>
        <taxon>Actinomycetota</taxon>
        <taxon>Actinomycetes</taxon>
        <taxon>Nakamurellales</taxon>
        <taxon>Nakamurellaceae</taxon>
        <taxon>Nakamurella</taxon>
    </lineage>
</organism>
<gene>
    <name evidence="1" type="ORF">HKD39_13505</name>
</gene>
<proteinExistence type="predicted"/>
<dbReference type="InterPro" id="IPR023393">
    <property type="entry name" value="START-like_dom_sf"/>
</dbReference>
<name>A0A849A829_9ACTN</name>
<accession>A0A849A829</accession>
<evidence type="ECO:0000313" key="1">
    <source>
        <dbReference type="EMBL" id="NNG36709.1"/>
    </source>
</evidence>
<dbReference type="SUPFAM" id="SSF55961">
    <property type="entry name" value="Bet v1-like"/>
    <property type="match status" value="1"/>
</dbReference>
<dbReference type="AlphaFoldDB" id="A0A849A829"/>
<keyword evidence="2" id="KW-1185">Reference proteome</keyword>
<dbReference type="CDD" id="cd07821">
    <property type="entry name" value="PYR_PYL_RCAR_like"/>
    <property type="match status" value="1"/>
</dbReference>
<dbReference type="EMBL" id="JABEND010000007">
    <property type="protein sequence ID" value="NNG36709.1"/>
    <property type="molecule type" value="Genomic_DNA"/>
</dbReference>